<feature type="compositionally biased region" description="Low complexity" evidence="1">
    <location>
        <begin position="492"/>
        <end position="502"/>
    </location>
</feature>
<feature type="compositionally biased region" description="Polar residues" evidence="1">
    <location>
        <begin position="419"/>
        <end position="429"/>
    </location>
</feature>
<dbReference type="AlphaFoldDB" id="A0A0G4FID8"/>
<sequence>MNAKRILFEVIFLLAIANLCHADLDLETDTSSTAPHHSSVCVNVWKDIGRDPLVLLEGDKVLKVLERPRSGLDGPLETFVQALDAFALIPRNPPSAEDLQFKKKAAEVAAGWAKVYVRALEQTQKGGSRLGPRGTKERCVLLRLRYVLKREALGMRAASKVRCPSFEELWGDQKPRTSLPSLVAPIFKTFFGWIRKAWDFVDKLEKAGKGSLAQEWKQAALNVARQTYNANAFRLQCHERDQEEKSIFSRIFGFISENPAKKTKEQKKKCSLWWDDVRDLIHGWVSDAGDLLTDDEIDKASWKYKGELFDPEWRASAEKVKQGWAMFRTERPSVSGCVSFAPDSKSSILRREDPDLQLPPPPDKSDPLPVVQPPDEEEHLQSSQQQSPSQLQLETELNQDKLEGQATEKKTEAKEQTESAMTENAQSALTVVEPNNKESNTPSTAFLEEDGNSKDSVKTEASAELSGVPAESSEASESRSRELLQKERRRSLLLSPLQPSPQGDFLATPPYADPLA</sequence>
<organism evidence="3">
    <name type="scientific">Chromera velia CCMP2878</name>
    <dbReference type="NCBI Taxonomy" id="1169474"/>
    <lineage>
        <taxon>Eukaryota</taxon>
        <taxon>Sar</taxon>
        <taxon>Alveolata</taxon>
        <taxon>Colpodellida</taxon>
        <taxon>Chromeraceae</taxon>
        <taxon>Chromera</taxon>
    </lineage>
</organism>
<feature type="signal peptide" evidence="2">
    <location>
        <begin position="1"/>
        <end position="22"/>
    </location>
</feature>
<keyword evidence="2" id="KW-0732">Signal</keyword>
<evidence type="ECO:0000256" key="2">
    <source>
        <dbReference type="SAM" id="SignalP"/>
    </source>
</evidence>
<dbReference type="EMBL" id="CDMZ01000392">
    <property type="protein sequence ID" value="CEM13250.1"/>
    <property type="molecule type" value="Genomic_DNA"/>
</dbReference>
<feature type="compositionally biased region" description="Low complexity" evidence="1">
    <location>
        <begin position="381"/>
        <end position="396"/>
    </location>
</feature>
<accession>A0A0G4FID8</accession>
<name>A0A0G4FID8_9ALVE</name>
<evidence type="ECO:0000256" key="1">
    <source>
        <dbReference type="SAM" id="MobiDB-lite"/>
    </source>
</evidence>
<feature type="chain" id="PRO_5005188839" evidence="2">
    <location>
        <begin position="23"/>
        <end position="516"/>
    </location>
</feature>
<feature type="region of interest" description="Disordered" evidence="1">
    <location>
        <begin position="345"/>
        <end position="516"/>
    </location>
</feature>
<feature type="compositionally biased region" description="Basic and acidic residues" evidence="1">
    <location>
        <begin position="398"/>
        <end position="417"/>
    </location>
</feature>
<gene>
    <name evidence="3" type="ORF">Cvel_17157</name>
</gene>
<feature type="compositionally biased region" description="Basic and acidic residues" evidence="1">
    <location>
        <begin position="476"/>
        <end position="486"/>
    </location>
</feature>
<reference evidence="3" key="1">
    <citation type="submission" date="2014-11" db="EMBL/GenBank/DDBJ databases">
        <authorList>
            <person name="Otto D Thomas"/>
            <person name="Naeem Raeece"/>
        </authorList>
    </citation>
    <scope>NUCLEOTIDE SEQUENCE</scope>
</reference>
<proteinExistence type="predicted"/>
<dbReference type="VEuPathDB" id="CryptoDB:Cvel_17157"/>
<evidence type="ECO:0000313" key="3">
    <source>
        <dbReference type="EMBL" id="CEM13250.1"/>
    </source>
</evidence>
<protein>
    <submittedName>
        <fullName evidence="3">Uncharacterized protein</fullName>
    </submittedName>
</protein>